<dbReference type="AlphaFoldDB" id="U3AFW3"/>
<proteinExistence type="predicted"/>
<organism evidence="1 2">
    <name type="scientific">Halarchaeum acidiphilum MH1-52-1</name>
    <dbReference type="NCBI Taxonomy" id="1261545"/>
    <lineage>
        <taxon>Archaea</taxon>
        <taxon>Methanobacteriati</taxon>
        <taxon>Methanobacteriota</taxon>
        <taxon>Stenosarchaea group</taxon>
        <taxon>Halobacteria</taxon>
        <taxon>Halobacteriales</taxon>
        <taxon>Halobacteriaceae</taxon>
    </lineage>
</organism>
<protein>
    <submittedName>
        <fullName evidence="1">Uncharacterized protein</fullName>
    </submittedName>
</protein>
<comment type="caution">
    <text evidence="1">The sequence shown here is derived from an EMBL/GenBank/DDBJ whole genome shotgun (WGS) entry which is preliminary data.</text>
</comment>
<gene>
    <name evidence="1" type="ORF">MBEHAL_2438</name>
</gene>
<evidence type="ECO:0000313" key="2">
    <source>
        <dbReference type="Proteomes" id="UP000016986"/>
    </source>
</evidence>
<dbReference type="EMBL" id="BATA01000087">
    <property type="protein sequence ID" value="GAD53678.1"/>
    <property type="molecule type" value="Genomic_DNA"/>
</dbReference>
<sequence>MRSNEIRLSDTEKNRLHNYKTEEFDETVPYGFIIGRLLDEVEA</sequence>
<evidence type="ECO:0000313" key="1">
    <source>
        <dbReference type="EMBL" id="GAD53678.1"/>
    </source>
</evidence>
<accession>U3AFW3</accession>
<name>U3AFW3_9EURY</name>
<dbReference type="Proteomes" id="UP000016986">
    <property type="component" value="Unassembled WGS sequence"/>
</dbReference>
<reference evidence="1 2" key="1">
    <citation type="submission" date="2013-09" db="EMBL/GenBank/DDBJ databases">
        <title>Whole genome sequencing of Halarchaeum acidiphilum strain MH1-52-1.</title>
        <authorList>
            <person name="Shimane Y."/>
            <person name="Minegishi H."/>
            <person name="Nishi S."/>
            <person name="Echigo A."/>
            <person name="Shuto A."/>
            <person name="Konishi M."/>
            <person name="Ito T."/>
            <person name="Ohkuma M."/>
            <person name="Ohta Y."/>
            <person name="Nagano Y."/>
            <person name="Tsubouchi T."/>
            <person name="Mori K."/>
            <person name="Usui K."/>
            <person name="Kamekura M."/>
            <person name="Usami R."/>
            <person name="Takaki Y."/>
            <person name="Hatada Y."/>
        </authorList>
    </citation>
    <scope>NUCLEOTIDE SEQUENCE [LARGE SCALE GENOMIC DNA]</scope>
    <source>
        <strain evidence="1 2">JCM 16109</strain>
    </source>
</reference>
<keyword evidence="2" id="KW-1185">Reference proteome</keyword>